<dbReference type="PROSITE" id="PS50943">
    <property type="entry name" value="HTH_CROC1"/>
    <property type="match status" value="1"/>
</dbReference>
<dbReference type="SMART" id="SM00530">
    <property type="entry name" value="HTH_XRE"/>
    <property type="match status" value="1"/>
</dbReference>
<dbReference type="InterPro" id="IPR010982">
    <property type="entry name" value="Lambda_DNA-bd_dom_sf"/>
</dbReference>
<dbReference type="RefSeq" id="WP_187805636.1">
    <property type="nucleotide sequence ID" value="NZ_LZEU01000001.1"/>
</dbReference>
<dbReference type="Gene3D" id="3.30.450.180">
    <property type="match status" value="1"/>
</dbReference>
<dbReference type="CDD" id="cd00093">
    <property type="entry name" value="HTH_XRE"/>
    <property type="match status" value="1"/>
</dbReference>
<comment type="caution">
    <text evidence="2">The sequence shown here is derived from an EMBL/GenBank/DDBJ whole genome shotgun (WGS) entry which is preliminary data.</text>
</comment>
<gene>
    <name evidence="2" type="ORF">A9179_09700</name>
</gene>
<sequence>MSTQPTHTSHFGSQLKSWRQRRGLSQLAFAAVAGTSQRHISFLESGRSQPSRPMVLQLAASLDLPLHERNLLLGAAGFAAVFRESPLDHPASRFVRQAIELLLAKQEPYPAALIDCRWNQLQTNQASARLFAFLLGGPPPAATLGADGTPNLIKLLLHPHGIRANVVNWLELAAFLVQRLRSEALRVGGDPQTEQLLTEIATYPGVPEHWPSLGAGQLDSPVLMTHFRKDGIDLHFFTTLTTLGAPLDAGLEQLRLESYFPADETTEAFMRQFS</sequence>
<dbReference type="Pfam" id="PF13560">
    <property type="entry name" value="HTH_31"/>
    <property type="match status" value="1"/>
</dbReference>
<dbReference type="SUPFAM" id="SSF47413">
    <property type="entry name" value="lambda repressor-like DNA-binding domains"/>
    <property type="match status" value="1"/>
</dbReference>
<dbReference type="PANTHER" id="PTHR35010:SF4">
    <property type="entry name" value="BLL5781 PROTEIN"/>
    <property type="match status" value="1"/>
</dbReference>
<evidence type="ECO:0000313" key="3">
    <source>
        <dbReference type="Proteomes" id="UP000744555"/>
    </source>
</evidence>
<protein>
    <recommendedName>
        <fullName evidence="1">HTH cro/C1-type domain-containing protein</fullName>
    </recommendedName>
</protein>
<reference evidence="2 3" key="1">
    <citation type="submission" date="2016-06" db="EMBL/GenBank/DDBJ databases">
        <authorList>
            <person name="Ramos C."/>
            <person name="Pintado A."/>
            <person name="Crespo-Gomez J.I."/>
        </authorList>
    </citation>
    <scope>NUCLEOTIDE SEQUENCE [LARGE SCALE GENOMIC DNA]</scope>
    <source>
        <strain evidence="2 3">AVO110</strain>
    </source>
</reference>
<dbReference type="Gene3D" id="1.10.260.40">
    <property type="entry name" value="lambda repressor-like DNA-binding domains"/>
    <property type="match status" value="1"/>
</dbReference>
<evidence type="ECO:0000259" key="1">
    <source>
        <dbReference type="PROSITE" id="PS50943"/>
    </source>
</evidence>
<accession>A0ABR7S1W5</accession>
<feature type="domain" description="HTH cro/C1-type" evidence="1">
    <location>
        <begin position="15"/>
        <end position="69"/>
    </location>
</feature>
<organism evidence="2 3">
    <name type="scientific">Aquipseudomonas alcaligenes</name>
    <name type="common">Pseudomonas alcaligenes</name>
    <dbReference type="NCBI Taxonomy" id="43263"/>
    <lineage>
        <taxon>Bacteria</taxon>
        <taxon>Pseudomonadati</taxon>
        <taxon>Pseudomonadota</taxon>
        <taxon>Gammaproteobacteria</taxon>
        <taxon>Pseudomonadales</taxon>
        <taxon>Pseudomonadaceae</taxon>
        <taxon>Aquipseudomonas</taxon>
    </lineage>
</organism>
<dbReference type="EMBL" id="LZEU01000001">
    <property type="protein sequence ID" value="MBC9250546.1"/>
    <property type="molecule type" value="Genomic_DNA"/>
</dbReference>
<dbReference type="PANTHER" id="PTHR35010">
    <property type="entry name" value="BLL4672 PROTEIN-RELATED"/>
    <property type="match status" value="1"/>
</dbReference>
<dbReference type="InterPro" id="IPR041413">
    <property type="entry name" value="MLTR_LBD"/>
</dbReference>
<keyword evidence="3" id="KW-1185">Reference proteome</keyword>
<name>A0ABR7S1W5_AQUAC</name>
<dbReference type="InterPro" id="IPR001387">
    <property type="entry name" value="Cro/C1-type_HTH"/>
</dbReference>
<proteinExistence type="predicted"/>
<evidence type="ECO:0000313" key="2">
    <source>
        <dbReference type="EMBL" id="MBC9250546.1"/>
    </source>
</evidence>
<dbReference type="Proteomes" id="UP000744555">
    <property type="component" value="Unassembled WGS sequence"/>
</dbReference>
<dbReference type="Pfam" id="PF17765">
    <property type="entry name" value="MLTR_LBD"/>
    <property type="match status" value="1"/>
</dbReference>